<dbReference type="RefSeq" id="WP_161433398.1">
    <property type="nucleotide sequence ID" value="NZ_WXYO01000001.1"/>
</dbReference>
<evidence type="ECO:0000313" key="2">
    <source>
        <dbReference type="Proteomes" id="UP000475249"/>
    </source>
</evidence>
<comment type="caution">
    <text evidence="1">The sequence shown here is derived from an EMBL/GenBank/DDBJ whole genome shotgun (WGS) entry which is preliminary data.</text>
</comment>
<protein>
    <submittedName>
        <fullName evidence="1">Uncharacterized protein</fullName>
    </submittedName>
</protein>
<dbReference type="Proteomes" id="UP000475249">
    <property type="component" value="Unassembled WGS sequence"/>
</dbReference>
<sequence length="85" mass="9925">MNTKRKDFTPTGFIGKGENLVMDLQQENFYLVKETEFDSADSMDEIQCELLHPVENELSIEYYRYEPPRYITLEKGGLQSVLLQS</sequence>
<keyword evidence="2" id="KW-1185">Reference proteome</keyword>
<reference evidence="1 2" key="1">
    <citation type="submission" date="2020-01" db="EMBL/GenBank/DDBJ databases">
        <title>Bacteria diversity of Porities sp.</title>
        <authorList>
            <person name="Wang G."/>
        </authorList>
    </citation>
    <scope>NUCLEOTIDE SEQUENCE [LARGE SCALE GENOMIC DNA]</scope>
    <source>
        <strain evidence="1 2">R33</strain>
    </source>
</reference>
<proteinExistence type="predicted"/>
<dbReference type="EMBL" id="WXYO01000001">
    <property type="protein sequence ID" value="NAS10599.1"/>
    <property type="molecule type" value="Genomic_DNA"/>
</dbReference>
<organism evidence="1 2">
    <name type="scientific">Poritiphilus flavus</name>
    <dbReference type="NCBI Taxonomy" id="2697053"/>
    <lineage>
        <taxon>Bacteria</taxon>
        <taxon>Pseudomonadati</taxon>
        <taxon>Bacteroidota</taxon>
        <taxon>Flavobacteriia</taxon>
        <taxon>Flavobacteriales</taxon>
        <taxon>Flavobacteriaceae</taxon>
        <taxon>Poritiphilus</taxon>
    </lineage>
</organism>
<evidence type="ECO:0000313" key="1">
    <source>
        <dbReference type="EMBL" id="NAS10599.1"/>
    </source>
</evidence>
<accession>A0A6L9E821</accession>
<gene>
    <name evidence="1" type="ORF">GTQ38_01205</name>
</gene>
<name>A0A6L9E821_9FLAO</name>
<dbReference type="AlphaFoldDB" id="A0A6L9E821"/>